<dbReference type="Proteomes" id="UP000828390">
    <property type="component" value="Unassembled WGS sequence"/>
</dbReference>
<proteinExistence type="predicted"/>
<dbReference type="PANTHER" id="PTHR14187:SF5">
    <property type="entry name" value="HEAT SHOCK 70 KDA PROTEIN 12A"/>
    <property type="match status" value="1"/>
</dbReference>
<name>A0A9D4EHM4_DREPO</name>
<sequence>MALISASIDFGTTYSGWAYSFKHDYEKDPTDVKAKHWPAHQFISSKAPTIIILRSDGTTVEAFGYEAETRYLQLIETNRHTEYFCFHFFKMTLYNEKNIGKHTLIKDIAGREMRALDVFASAMKWLKDDLLSALNDKYTGGIHLTDIHWVITVPAIWSETAKQFMRIAAREAGIEMGRLNLALEPEAASIFCRHTNMQRSETSSSVDMSKFPPGTRYAVCDAGGRHDTT</sequence>
<dbReference type="PANTHER" id="PTHR14187">
    <property type="entry name" value="ALPHA KINASE/ELONGATION FACTOR 2 KINASE"/>
    <property type="match status" value="1"/>
</dbReference>
<dbReference type="SUPFAM" id="SSF53067">
    <property type="entry name" value="Actin-like ATPase domain"/>
    <property type="match status" value="1"/>
</dbReference>
<reference evidence="1" key="2">
    <citation type="submission" date="2020-11" db="EMBL/GenBank/DDBJ databases">
        <authorList>
            <person name="McCartney M.A."/>
            <person name="Auch B."/>
            <person name="Kono T."/>
            <person name="Mallez S."/>
            <person name="Becker A."/>
            <person name="Gohl D.M."/>
            <person name="Silverstein K.A.T."/>
            <person name="Koren S."/>
            <person name="Bechman K.B."/>
            <person name="Herman A."/>
            <person name="Abrahante J.E."/>
            <person name="Garbe J."/>
        </authorList>
    </citation>
    <scope>NUCLEOTIDE SEQUENCE</scope>
    <source>
        <strain evidence="1">Duluth1</strain>
        <tissue evidence="1">Whole animal</tissue>
    </source>
</reference>
<protein>
    <submittedName>
        <fullName evidence="1">Uncharacterized protein</fullName>
    </submittedName>
</protein>
<dbReference type="InterPro" id="IPR043129">
    <property type="entry name" value="ATPase_NBD"/>
</dbReference>
<dbReference type="EMBL" id="JAIWYP010000008">
    <property type="protein sequence ID" value="KAH3779866.1"/>
    <property type="molecule type" value="Genomic_DNA"/>
</dbReference>
<dbReference type="AlphaFoldDB" id="A0A9D4EHM4"/>
<dbReference type="Gene3D" id="3.30.420.40">
    <property type="match status" value="1"/>
</dbReference>
<reference evidence="1" key="1">
    <citation type="journal article" date="2019" name="bioRxiv">
        <title>The Genome of the Zebra Mussel, Dreissena polymorpha: A Resource for Invasive Species Research.</title>
        <authorList>
            <person name="McCartney M.A."/>
            <person name="Auch B."/>
            <person name="Kono T."/>
            <person name="Mallez S."/>
            <person name="Zhang Y."/>
            <person name="Obille A."/>
            <person name="Becker A."/>
            <person name="Abrahante J.E."/>
            <person name="Garbe J."/>
            <person name="Badalamenti J.P."/>
            <person name="Herman A."/>
            <person name="Mangelson H."/>
            <person name="Liachko I."/>
            <person name="Sullivan S."/>
            <person name="Sone E.D."/>
            <person name="Koren S."/>
            <person name="Silverstein K.A.T."/>
            <person name="Beckman K.B."/>
            <person name="Gohl D.M."/>
        </authorList>
    </citation>
    <scope>NUCLEOTIDE SEQUENCE</scope>
    <source>
        <strain evidence="1">Duluth1</strain>
        <tissue evidence="1">Whole animal</tissue>
    </source>
</reference>
<evidence type="ECO:0000313" key="2">
    <source>
        <dbReference type="Proteomes" id="UP000828390"/>
    </source>
</evidence>
<gene>
    <name evidence="1" type="ORF">DPMN_157674</name>
</gene>
<evidence type="ECO:0000313" key="1">
    <source>
        <dbReference type="EMBL" id="KAH3779866.1"/>
    </source>
</evidence>
<accession>A0A9D4EHM4</accession>
<keyword evidence="2" id="KW-1185">Reference proteome</keyword>
<organism evidence="1 2">
    <name type="scientific">Dreissena polymorpha</name>
    <name type="common">Zebra mussel</name>
    <name type="synonym">Mytilus polymorpha</name>
    <dbReference type="NCBI Taxonomy" id="45954"/>
    <lineage>
        <taxon>Eukaryota</taxon>
        <taxon>Metazoa</taxon>
        <taxon>Spiralia</taxon>
        <taxon>Lophotrochozoa</taxon>
        <taxon>Mollusca</taxon>
        <taxon>Bivalvia</taxon>
        <taxon>Autobranchia</taxon>
        <taxon>Heteroconchia</taxon>
        <taxon>Euheterodonta</taxon>
        <taxon>Imparidentia</taxon>
        <taxon>Neoheterodontei</taxon>
        <taxon>Myida</taxon>
        <taxon>Dreissenoidea</taxon>
        <taxon>Dreissenidae</taxon>
        <taxon>Dreissena</taxon>
    </lineage>
</organism>
<comment type="caution">
    <text evidence="1">The sequence shown here is derived from an EMBL/GenBank/DDBJ whole genome shotgun (WGS) entry which is preliminary data.</text>
</comment>